<comment type="caution">
    <text evidence="1">The sequence shown here is derived from an EMBL/GenBank/DDBJ whole genome shotgun (WGS) entry which is preliminary data.</text>
</comment>
<accession>A0ACC0C1X5</accession>
<organism evidence="1 2">
    <name type="scientific">Catharanthus roseus</name>
    <name type="common">Madagascar periwinkle</name>
    <name type="synonym">Vinca rosea</name>
    <dbReference type="NCBI Taxonomy" id="4058"/>
    <lineage>
        <taxon>Eukaryota</taxon>
        <taxon>Viridiplantae</taxon>
        <taxon>Streptophyta</taxon>
        <taxon>Embryophyta</taxon>
        <taxon>Tracheophyta</taxon>
        <taxon>Spermatophyta</taxon>
        <taxon>Magnoliopsida</taxon>
        <taxon>eudicotyledons</taxon>
        <taxon>Gunneridae</taxon>
        <taxon>Pentapetalae</taxon>
        <taxon>asterids</taxon>
        <taxon>lamiids</taxon>
        <taxon>Gentianales</taxon>
        <taxon>Apocynaceae</taxon>
        <taxon>Rauvolfioideae</taxon>
        <taxon>Vinceae</taxon>
        <taxon>Catharanthinae</taxon>
        <taxon>Catharanthus</taxon>
    </lineage>
</organism>
<keyword evidence="2" id="KW-1185">Reference proteome</keyword>
<protein>
    <submittedName>
        <fullName evidence="1">Uncharacterized protein</fullName>
    </submittedName>
</protein>
<dbReference type="EMBL" id="CM044702">
    <property type="protein sequence ID" value="KAI5678983.1"/>
    <property type="molecule type" value="Genomic_DNA"/>
</dbReference>
<reference evidence="2" key="1">
    <citation type="journal article" date="2023" name="Nat. Plants">
        <title>Single-cell RNA sequencing provides a high-resolution roadmap for understanding the multicellular compartmentation of specialized metabolism.</title>
        <authorList>
            <person name="Sun S."/>
            <person name="Shen X."/>
            <person name="Li Y."/>
            <person name="Li Y."/>
            <person name="Wang S."/>
            <person name="Li R."/>
            <person name="Zhang H."/>
            <person name="Shen G."/>
            <person name="Guo B."/>
            <person name="Wei J."/>
            <person name="Xu J."/>
            <person name="St-Pierre B."/>
            <person name="Chen S."/>
            <person name="Sun C."/>
        </authorList>
    </citation>
    <scope>NUCLEOTIDE SEQUENCE [LARGE SCALE GENOMIC DNA]</scope>
</reference>
<name>A0ACC0C1X5_CATRO</name>
<sequence>MTALFSLLPSSPSSSSLVFPHKIPNQFQFLKSKLNSHFKKRVSISSVLSIATDPQIPESVQTFWQWLSDEGVVSSKTPVRPGIVPEGLGLVATRDINKGEVVLEVPKRFWINPDAVAASEIGNLCFGLKPWISVALFLLREKSREDSKWKYYIDILPESTDSTIYWSEEELAEIQGTQLLSTTLGVKEYVENEFQKVEEEVILRNKKLFPFPITLDDFFWAFGILRSRAFSRLRNQNLVIIPFADLVNHSDIVTTEDHAHEVKGPAGLFSWDYLFSLRSPLTLKAGEQVFIQYDLNKSSADMALDYGFIESGAKRDAFTFTLEIPESDDFYGDKLDIAETNGLGESAYFDIKLDRPLPPTMLPYLRLLALGGTDAFLLESIFRNTIWSHLEVPVSRANEELICQVVQKACRSALNGYRTTLEEDEKLLEEGNLSTRHEMAVKIRVGEKKVLQHIEKVFKERESELDTLEYYQERRLKDLGLVGEQGEIIFWE</sequence>
<evidence type="ECO:0000313" key="2">
    <source>
        <dbReference type="Proteomes" id="UP001060085"/>
    </source>
</evidence>
<evidence type="ECO:0000313" key="1">
    <source>
        <dbReference type="EMBL" id="KAI5678983.1"/>
    </source>
</evidence>
<gene>
    <name evidence="1" type="ORF">M9H77_09933</name>
</gene>
<proteinExistence type="predicted"/>
<dbReference type="Proteomes" id="UP001060085">
    <property type="component" value="Linkage Group LG02"/>
</dbReference>